<feature type="transmembrane region" description="Helical" evidence="1">
    <location>
        <begin position="175"/>
        <end position="191"/>
    </location>
</feature>
<evidence type="ECO:0008006" key="4">
    <source>
        <dbReference type="Google" id="ProtNLM"/>
    </source>
</evidence>
<feature type="transmembrane region" description="Helical" evidence="1">
    <location>
        <begin position="245"/>
        <end position="270"/>
    </location>
</feature>
<feature type="transmembrane region" description="Helical" evidence="1">
    <location>
        <begin position="306"/>
        <end position="322"/>
    </location>
</feature>
<comment type="caution">
    <text evidence="2">The sequence shown here is derived from an EMBL/GenBank/DDBJ whole genome shotgun (WGS) entry which is preliminary data.</text>
</comment>
<keyword evidence="1" id="KW-0472">Membrane</keyword>
<sequence length="509" mass="55111">MVLALLPALAFLGTVLAPPLNHDVAAVLDFTARMFGRERLYGDLIDVNPPLIFLLNLPAVWLAQWTPLTAPQALRLLLLAFCAIVWGLCAMLRARPQAAARREGPAERAVLAALLPLLMLGAGYDFGQREQIMAAAALPYLFLAERRMAGVATHPALLVPVALVAALGFALKPHFLAVPALVEALVLLVLLPQRGAAALRDPVPWLLAAVWVLYLAAIPLFFPAYFGRVLPLVWDWYVGLGGGDWWEVMLTATTGSATVFALGLVALAALAPRLGGLPRLAAAATLGGLAAALVQHKGWSYHLVPVWTWGGLGCGALLARGADRALPAATAHRAAPLLAAGISLAFALFTLRGGDAPWTEFDYAESRGGKLAAWLEHEARGERLLVLSPDIPGVYPAVNYADAKLVLPFMSTWLLQATYQHCEPGAPRYREPWAMSRAEFLVYRTVAESLAQGRPAVVMVSRWSGIPPCNGEFDMLAYFSRNPLFAEAWRHYRPAGEIDGYMLFKREEE</sequence>
<dbReference type="OrthoDB" id="6196188at2"/>
<reference evidence="2 3" key="1">
    <citation type="submission" date="2019-03" db="EMBL/GenBank/DDBJ databases">
        <title>Roseomonas sp. a novel Roseomonas species isolated from Sea whip Gorgonian.</title>
        <authorList>
            <person name="Li F."/>
            <person name="Pan X."/>
            <person name="Huang S."/>
            <person name="Li Z."/>
            <person name="Meng B."/>
        </authorList>
    </citation>
    <scope>NUCLEOTIDE SEQUENCE [LARGE SCALE GENOMIC DNA]</scope>
    <source>
        <strain evidence="2 3">M0104</strain>
    </source>
</reference>
<name>A0A845BAI1_9PROT</name>
<keyword evidence="3" id="KW-1185">Reference proteome</keyword>
<evidence type="ECO:0000313" key="3">
    <source>
        <dbReference type="Proteomes" id="UP000460715"/>
    </source>
</evidence>
<feature type="transmembrane region" description="Helical" evidence="1">
    <location>
        <begin position="277"/>
        <end position="294"/>
    </location>
</feature>
<organism evidence="2 3">
    <name type="scientific">Teichococcus coralli</name>
    <dbReference type="NCBI Taxonomy" id="2545983"/>
    <lineage>
        <taxon>Bacteria</taxon>
        <taxon>Pseudomonadati</taxon>
        <taxon>Pseudomonadota</taxon>
        <taxon>Alphaproteobacteria</taxon>
        <taxon>Acetobacterales</taxon>
        <taxon>Roseomonadaceae</taxon>
        <taxon>Roseomonas</taxon>
    </lineage>
</organism>
<dbReference type="AlphaFoldDB" id="A0A845BAI1"/>
<feature type="transmembrane region" description="Helical" evidence="1">
    <location>
        <begin position="203"/>
        <end position="225"/>
    </location>
</feature>
<dbReference type="Proteomes" id="UP000460715">
    <property type="component" value="Unassembled WGS sequence"/>
</dbReference>
<gene>
    <name evidence="2" type="ORF">E0493_03370</name>
</gene>
<evidence type="ECO:0000313" key="2">
    <source>
        <dbReference type="EMBL" id="MXP62392.1"/>
    </source>
</evidence>
<feature type="transmembrane region" description="Helical" evidence="1">
    <location>
        <begin position="76"/>
        <end position="94"/>
    </location>
</feature>
<feature type="transmembrane region" description="Helical" evidence="1">
    <location>
        <begin position="334"/>
        <end position="351"/>
    </location>
</feature>
<keyword evidence="1" id="KW-1133">Transmembrane helix</keyword>
<accession>A0A845BAI1</accession>
<protein>
    <recommendedName>
        <fullName evidence="4">Glycosyltransferase RgtA/B/C/D-like domain-containing protein</fullName>
    </recommendedName>
</protein>
<evidence type="ECO:0000256" key="1">
    <source>
        <dbReference type="SAM" id="Phobius"/>
    </source>
</evidence>
<proteinExistence type="predicted"/>
<feature type="transmembrane region" description="Helical" evidence="1">
    <location>
        <begin position="148"/>
        <end position="169"/>
    </location>
</feature>
<dbReference type="EMBL" id="SNVJ01000002">
    <property type="protein sequence ID" value="MXP62392.1"/>
    <property type="molecule type" value="Genomic_DNA"/>
</dbReference>
<keyword evidence="1" id="KW-0812">Transmembrane</keyword>